<organism evidence="3">
    <name type="scientific">Oceaniferula spumae</name>
    <dbReference type="NCBI Taxonomy" id="2979115"/>
    <lineage>
        <taxon>Bacteria</taxon>
        <taxon>Pseudomonadati</taxon>
        <taxon>Verrucomicrobiota</taxon>
        <taxon>Verrucomicrobiia</taxon>
        <taxon>Verrucomicrobiales</taxon>
        <taxon>Verrucomicrobiaceae</taxon>
        <taxon>Oceaniferula</taxon>
    </lineage>
</organism>
<feature type="chain" id="PRO_5043602538" description="Ice-binding protein C-terminal domain-containing protein" evidence="1">
    <location>
        <begin position="21"/>
        <end position="243"/>
    </location>
</feature>
<keyword evidence="1" id="KW-0732">Signal</keyword>
<sequence>MFKQIILPLSLLASVAYTHAAVILSTSESNFSTNQGTALNGQPWAGDISTTDLVHIGQSTYSGRSYSVSPTFGSNGVNNGGINVSTSNSTYWNDATLNSQPTVTFDLDVSTNTQGYDITAVDVFQGWNMNSAMHANQNYTISVSTVGSAVYTPLITVNYNPFGTANDSHHYSHTQVTEDSSGIIASGVDSIRIQFLDPVASGGNSPGIVVNEIDVQGVATVPEPSSAALLGLAGLGALLRRRR</sequence>
<evidence type="ECO:0000313" key="3">
    <source>
        <dbReference type="EMBL" id="BDS08733.1"/>
    </source>
</evidence>
<protein>
    <recommendedName>
        <fullName evidence="2">Ice-binding protein C-terminal domain-containing protein</fullName>
    </recommendedName>
</protein>
<feature type="signal peptide" evidence="1">
    <location>
        <begin position="1"/>
        <end position="20"/>
    </location>
</feature>
<dbReference type="KEGG" id="osu:NT6N_37730"/>
<dbReference type="InterPro" id="IPR017756">
    <property type="entry name" value="TM_Gly-Cys-Arg_CS"/>
</dbReference>
<feature type="domain" description="Ice-binding protein C-terminal" evidence="2">
    <location>
        <begin position="220"/>
        <end position="242"/>
    </location>
</feature>
<dbReference type="InterPro" id="IPR013424">
    <property type="entry name" value="Ice-binding_C"/>
</dbReference>
<dbReference type="NCBIfam" id="TIGR02595">
    <property type="entry name" value="PEP_CTERM"/>
    <property type="match status" value="1"/>
</dbReference>
<name>A0AAT9FRW7_9BACT</name>
<dbReference type="Pfam" id="PF07589">
    <property type="entry name" value="PEP-CTERM"/>
    <property type="match status" value="1"/>
</dbReference>
<dbReference type="EMBL" id="AP026866">
    <property type="protein sequence ID" value="BDS08733.1"/>
    <property type="molecule type" value="Genomic_DNA"/>
</dbReference>
<accession>A0AAT9FRW7</accession>
<dbReference type="NCBIfam" id="TIGR03382">
    <property type="entry name" value="GC_trans_RRR"/>
    <property type="match status" value="1"/>
</dbReference>
<gene>
    <name evidence="3" type="ORF">NT6N_37730</name>
</gene>
<evidence type="ECO:0000256" key="1">
    <source>
        <dbReference type="SAM" id="SignalP"/>
    </source>
</evidence>
<dbReference type="AlphaFoldDB" id="A0AAT9FRW7"/>
<reference evidence="3" key="1">
    <citation type="submission" date="2024-07" db="EMBL/GenBank/DDBJ databases">
        <title>Complete genome sequence of Verrucomicrobiaceae bacterium NT6N.</title>
        <authorList>
            <person name="Huang C."/>
            <person name="Takami H."/>
            <person name="Hamasaki K."/>
        </authorList>
    </citation>
    <scope>NUCLEOTIDE SEQUENCE</scope>
    <source>
        <strain evidence="3">NT6N</strain>
    </source>
</reference>
<evidence type="ECO:0000259" key="2">
    <source>
        <dbReference type="Pfam" id="PF07589"/>
    </source>
</evidence>
<proteinExistence type="predicted"/>